<dbReference type="InterPro" id="IPR013216">
    <property type="entry name" value="Methyltransf_11"/>
</dbReference>
<dbReference type="Pfam" id="PF08241">
    <property type="entry name" value="Methyltransf_11"/>
    <property type="match status" value="1"/>
</dbReference>
<dbReference type="AlphaFoldDB" id="A0A0A1TGP0"/>
<sequence>MTTHNPVSALPLPSYFSHLAKSYSHSTANTTLDVFADILASEVQTSETPINANSIVHDNAAGPGVATAGVLATLGPDQAPKEILVSDNNEDMVTGARDSFDSPSVTCKILDAHDLSSLSDNYFTHSITNFSIFTFKNAEGAMAEVHRTLKPGGVAIVSSWERFAVLPLVHEVQTALRPDLPLMPVPGPRFFNDGELEKVLATAGFNNIKSLKRDIIVSDEDAVNGLREFMSGGFMQRARENYTADDIARWPAAMDAAIKTEIARHGGISFKCFIAIARK</sequence>
<dbReference type="HOGENOM" id="CLU_065416_2_0_1"/>
<accession>A0A0A1TGP0</accession>
<name>A0A0A1TGP0_9HYPO</name>
<feature type="domain" description="Methyltransferase type 11" evidence="1">
    <location>
        <begin position="71"/>
        <end position="156"/>
    </location>
</feature>
<dbReference type="GO" id="GO:0008757">
    <property type="term" value="F:S-adenosylmethionine-dependent methyltransferase activity"/>
    <property type="evidence" value="ECO:0007669"/>
    <property type="project" value="InterPro"/>
</dbReference>
<dbReference type="InterPro" id="IPR029063">
    <property type="entry name" value="SAM-dependent_MTases_sf"/>
</dbReference>
<evidence type="ECO:0000259" key="1">
    <source>
        <dbReference type="Pfam" id="PF08241"/>
    </source>
</evidence>
<reference evidence="2 3" key="1">
    <citation type="journal article" date="2015" name="Genome Announc.">
        <title>Draft Genome Sequence and Gene Annotation of the Entomopathogenic Fungus Verticillium hemipterigenum.</title>
        <authorList>
            <person name="Horn F."/>
            <person name="Habel A."/>
            <person name="Scharf D.H."/>
            <person name="Dworschak J."/>
            <person name="Brakhage A.A."/>
            <person name="Guthke R."/>
            <person name="Hertweck C."/>
            <person name="Linde J."/>
        </authorList>
    </citation>
    <scope>NUCLEOTIDE SEQUENCE [LARGE SCALE GENOMIC DNA]</scope>
</reference>
<gene>
    <name evidence="2" type="ORF">VHEMI04555</name>
</gene>
<dbReference type="EMBL" id="CDHN01000002">
    <property type="protein sequence ID" value="CEJ87926.1"/>
    <property type="molecule type" value="Genomic_DNA"/>
</dbReference>
<evidence type="ECO:0000313" key="2">
    <source>
        <dbReference type="EMBL" id="CEJ87926.1"/>
    </source>
</evidence>
<dbReference type="Proteomes" id="UP000039046">
    <property type="component" value="Unassembled WGS sequence"/>
</dbReference>
<proteinExistence type="predicted"/>
<dbReference type="STRING" id="1531966.A0A0A1TGP0"/>
<organism evidence="2 3">
    <name type="scientific">[Torrubiella] hemipterigena</name>
    <dbReference type="NCBI Taxonomy" id="1531966"/>
    <lineage>
        <taxon>Eukaryota</taxon>
        <taxon>Fungi</taxon>
        <taxon>Dikarya</taxon>
        <taxon>Ascomycota</taxon>
        <taxon>Pezizomycotina</taxon>
        <taxon>Sordariomycetes</taxon>
        <taxon>Hypocreomycetidae</taxon>
        <taxon>Hypocreales</taxon>
        <taxon>Clavicipitaceae</taxon>
        <taxon>Clavicipitaceae incertae sedis</taxon>
        <taxon>'Torrubiella' clade</taxon>
    </lineage>
</organism>
<keyword evidence="3" id="KW-1185">Reference proteome</keyword>
<protein>
    <recommendedName>
        <fullName evidence="1">Methyltransferase type 11 domain-containing protein</fullName>
    </recommendedName>
</protein>
<dbReference type="Gene3D" id="3.40.50.150">
    <property type="entry name" value="Vaccinia Virus protein VP39"/>
    <property type="match status" value="1"/>
</dbReference>
<dbReference type="OrthoDB" id="4959830at2759"/>
<dbReference type="SUPFAM" id="SSF53335">
    <property type="entry name" value="S-adenosyl-L-methionine-dependent methyltransferases"/>
    <property type="match status" value="1"/>
</dbReference>
<evidence type="ECO:0000313" key="3">
    <source>
        <dbReference type="Proteomes" id="UP000039046"/>
    </source>
</evidence>